<organism evidence="3 4">
    <name type="scientific">Protea cynaroides</name>
    <dbReference type="NCBI Taxonomy" id="273540"/>
    <lineage>
        <taxon>Eukaryota</taxon>
        <taxon>Viridiplantae</taxon>
        <taxon>Streptophyta</taxon>
        <taxon>Embryophyta</taxon>
        <taxon>Tracheophyta</taxon>
        <taxon>Spermatophyta</taxon>
        <taxon>Magnoliopsida</taxon>
        <taxon>Proteales</taxon>
        <taxon>Proteaceae</taxon>
        <taxon>Protea</taxon>
    </lineage>
</organism>
<evidence type="ECO:0000256" key="2">
    <source>
        <dbReference type="SAM" id="MobiDB-lite"/>
    </source>
</evidence>
<evidence type="ECO:0000313" key="3">
    <source>
        <dbReference type="EMBL" id="KAJ4952001.1"/>
    </source>
</evidence>
<sequence>MGKSKLPKFDFDIVFQRPNHESKSKGKTIADVNTSKKQKITLGTSSNKVGIWGVKPQSPLNNPCIGLIAPKKLGHLEVLNTFSTIDLLNFAIERVKVWDAEHFDLLQKYESMAQDLRRERENTNIERKNVFEEREKTIREKERASKEKERADKIVEELKTLKEEKASVETKLKEVEDSIQVKVEDAIIGYRDSNELYSYICDFEQFKPLRHDLGSIASKQALHKLCDFVQERTPGDDFSGFIVDLDAPISPDSDREENTLPLMNDDAEGEADS</sequence>
<evidence type="ECO:0000313" key="4">
    <source>
        <dbReference type="Proteomes" id="UP001141806"/>
    </source>
</evidence>
<gene>
    <name evidence="3" type="ORF">NE237_028833</name>
</gene>
<feature type="coiled-coil region" evidence="1">
    <location>
        <begin position="106"/>
        <end position="178"/>
    </location>
</feature>
<comment type="caution">
    <text evidence="3">The sequence shown here is derived from an EMBL/GenBank/DDBJ whole genome shotgun (WGS) entry which is preliminary data.</text>
</comment>
<accession>A0A9Q0GRY6</accession>
<dbReference type="AlphaFoldDB" id="A0A9Q0GRY6"/>
<protein>
    <submittedName>
        <fullName evidence="3">Uncharacterized protein</fullName>
    </submittedName>
</protein>
<dbReference type="Proteomes" id="UP001141806">
    <property type="component" value="Unassembled WGS sequence"/>
</dbReference>
<name>A0A9Q0GRY6_9MAGN</name>
<dbReference type="EMBL" id="JAMYWD010000012">
    <property type="protein sequence ID" value="KAJ4952001.1"/>
    <property type="molecule type" value="Genomic_DNA"/>
</dbReference>
<feature type="region of interest" description="Disordered" evidence="2">
    <location>
        <begin position="247"/>
        <end position="273"/>
    </location>
</feature>
<reference evidence="3" key="1">
    <citation type="journal article" date="2023" name="Plant J.">
        <title>The genome of the king protea, Protea cynaroides.</title>
        <authorList>
            <person name="Chang J."/>
            <person name="Duong T.A."/>
            <person name="Schoeman C."/>
            <person name="Ma X."/>
            <person name="Roodt D."/>
            <person name="Barker N."/>
            <person name="Li Z."/>
            <person name="Van de Peer Y."/>
            <person name="Mizrachi E."/>
        </authorList>
    </citation>
    <scope>NUCLEOTIDE SEQUENCE</scope>
    <source>
        <tissue evidence="3">Young leaves</tissue>
    </source>
</reference>
<proteinExistence type="predicted"/>
<keyword evidence="1" id="KW-0175">Coiled coil</keyword>
<keyword evidence="4" id="KW-1185">Reference proteome</keyword>
<evidence type="ECO:0000256" key="1">
    <source>
        <dbReference type="SAM" id="Coils"/>
    </source>
</evidence>